<dbReference type="PANTHER" id="PTHR30221">
    <property type="entry name" value="SMALL-CONDUCTANCE MECHANOSENSITIVE CHANNEL"/>
    <property type="match status" value="1"/>
</dbReference>
<evidence type="ECO:0000256" key="3">
    <source>
        <dbReference type="ARBA" id="ARBA00022475"/>
    </source>
</evidence>
<feature type="transmembrane region" description="Helical" evidence="7">
    <location>
        <begin position="94"/>
        <end position="110"/>
    </location>
</feature>
<dbReference type="Pfam" id="PF21082">
    <property type="entry name" value="MS_channel_3rd"/>
    <property type="match status" value="1"/>
</dbReference>
<feature type="transmembrane region" description="Helical" evidence="7">
    <location>
        <begin position="131"/>
        <end position="152"/>
    </location>
</feature>
<dbReference type="Gene3D" id="2.30.30.60">
    <property type="match status" value="1"/>
</dbReference>
<keyword evidence="12" id="KW-1185">Reference proteome</keyword>
<dbReference type="InterPro" id="IPR006685">
    <property type="entry name" value="MscS_channel_2nd"/>
</dbReference>
<organism evidence="11 12">
    <name type="scientific">Desulfoferula mesophila</name>
    <dbReference type="NCBI Taxonomy" id="3058419"/>
    <lineage>
        <taxon>Bacteria</taxon>
        <taxon>Pseudomonadati</taxon>
        <taxon>Thermodesulfobacteriota</taxon>
        <taxon>Desulfarculia</taxon>
        <taxon>Desulfarculales</taxon>
        <taxon>Desulfarculaceae</taxon>
        <taxon>Desulfoferula</taxon>
    </lineage>
</organism>
<evidence type="ECO:0000313" key="11">
    <source>
        <dbReference type="EMBL" id="BEQ15004.1"/>
    </source>
</evidence>
<evidence type="ECO:0000259" key="10">
    <source>
        <dbReference type="Pfam" id="PF21088"/>
    </source>
</evidence>
<protein>
    <submittedName>
        <fullName evidence="11">Membrane protein</fullName>
    </submittedName>
</protein>
<dbReference type="SUPFAM" id="SSF82689">
    <property type="entry name" value="Mechanosensitive channel protein MscS (YggB), C-terminal domain"/>
    <property type="match status" value="1"/>
</dbReference>
<evidence type="ECO:0000256" key="7">
    <source>
        <dbReference type="SAM" id="Phobius"/>
    </source>
</evidence>
<evidence type="ECO:0000256" key="4">
    <source>
        <dbReference type="ARBA" id="ARBA00022692"/>
    </source>
</evidence>
<sequence length="368" mass="41308">MLQPVVQSWHWLLAHPYILAIILLAVTLIVAFVVDYLFGRVLKGIVHRSKTIIDDHILDHLHGPMRSSVLLLSMLVALDIYLEEQTWRGTLIDFIYSIIVIVWTIYLARMSRAIFRALRERHRAEHSSRQLLPLIDNLILLLLLAHGGYWIFHIWDINVTPLLASAGIATAALALASKDTLANLFGGVSVLMDHPFSLGDYITLGDGQRGEVVDIGIRSTRILTRDDVLITVPNSIMSTTTIINESGRVPRYRMRVSVGVGYGSDPDQVEATLLKACEELSEILPSPKPRVRFREFGDSALNYQLLAWIHDPGDRGRLIHELNTKILKLFRQEGIEIPFPQRVVSYHPQGGQLQAKVEVAGEEKGKSA</sequence>
<dbReference type="Gene3D" id="3.30.70.100">
    <property type="match status" value="1"/>
</dbReference>
<name>A0AAU9EK88_9BACT</name>
<evidence type="ECO:0000259" key="9">
    <source>
        <dbReference type="Pfam" id="PF21082"/>
    </source>
</evidence>
<proteinExistence type="inferred from homology"/>
<dbReference type="Proteomes" id="UP001366166">
    <property type="component" value="Chromosome"/>
</dbReference>
<dbReference type="InterPro" id="IPR049142">
    <property type="entry name" value="MS_channel_1st"/>
</dbReference>
<feature type="domain" description="Mechanosensitive ion channel MscS" evidence="8">
    <location>
        <begin position="179"/>
        <end position="246"/>
    </location>
</feature>
<dbReference type="InterPro" id="IPR011066">
    <property type="entry name" value="MscS_channel_C_sf"/>
</dbReference>
<dbReference type="InterPro" id="IPR023408">
    <property type="entry name" value="MscS_beta-dom_sf"/>
</dbReference>
<keyword evidence="5 7" id="KW-1133">Transmembrane helix</keyword>
<dbReference type="InterPro" id="IPR010920">
    <property type="entry name" value="LSM_dom_sf"/>
</dbReference>
<dbReference type="SUPFAM" id="SSF82861">
    <property type="entry name" value="Mechanosensitive channel protein MscS (YggB), transmembrane region"/>
    <property type="match status" value="1"/>
</dbReference>
<keyword evidence="6 7" id="KW-0472">Membrane</keyword>
<dbReference type="PANTHER" id="PTHR30221:SF1">
    <property type="entry name" value="SMALL-CONDUCTANCE MECHANOSENSITIVE CHANNEL"/>
    <property type="match status" value="1"/>
</dbReference>
<feature type="domain" description="Mechanosensitive ion channel transmembrane helices 2/3" evidence="10">
    <location>
        <begin position="137"/>
        <end position="178"/>
    </location>
</feature>
<dbReference type="GO" id="GO:0005886">
    <property type="term" value="C:plasma membrane"/>
    <property type="evidence" value="ECO:0007669"/>
    <property type="project" value="UniProtKB-SubCell"/>
</dbReference>
<keyword evidence="4 7" id="KW-0812">Transmembrane</keyword>
<evidence type="ECO:0000259" key="8">
    <source>
        <dbReference type="Pfam" id="PF00924"/>
    </source>
</evidence>
<gene>
    <name evidence="11" type="ORF">FAK_20700</name>
</gene>
<dbReference type="KEGG" id="dmp:FAK_20700"/>
<feature type="transmembrane region" description="Helical" evidence="7">
    <location>
        <begin position="17"/>
        <end position="42"/>
    </location>
</feature>
<dbReference type="GO" id="GO:0008381">
    <property type="term" value="F:mechanosensitive monoatomic ion channel activity"/>
    <property type="evidence" value="ECO:0007669"/>
    <property type="project" value="InterPro"/>
</dbReference>
<dbReference type="InterPro" id="IPR049278">
    <property type="entry name" value="MS_channel_C"/>
</dbReference>
<dbReference type="InterPro" id="IPR045275">
    <property type="entry name" value="MscS_archaea/bacteria_type"/>
</dbReference>
<dbReference type="Pfam" id="PF00924">
    <property type="entry name" value="MS_channel_2nd"/>
    <property type="match status" value="1"/>
</dbReference>
<dbReference type="EMBL" id="AP028679">
    <property type="protein sequence ID" value="BEQ15004.1"/>
    <property type="molecule type" value="Genomic_DNA"/>
</dbReference>
<reference evidence="12" key="1">
    <citation type="journal article" date="2023" name="Arch. Microbiol.">
        <title>Desulfoferula mesophilus gen. nov. sp. nov., a mesophilic sulfate-reducing bacterium isolated from a brackish lake sediment.</title>
        <authorList>
            <person name="Watanabe T."/>
            <person name="Yabe T."/>
            <person name="Tsuji J.M."/>
            <person name="Fukui M."/>
        </authorList>
    </citation>
    <scope>NUCLEOTIDE SEQUENCE [LARGE SCALE GENOMIC DNA]</scope>
    <source>
        <strain evidence="12">12FAK</strain>
    </source>
</reference>
<feature type="domain" description="Mechanosensitive ion channel MscS C-terminal" evidence="9">
    <location>
        <begin position="256"/>
        <end position="337"/>
    </location>
</feature>
<dbReference type="AlphaFoldDB" id="A0AAU9EK88"/>
<evidence type="ECO:0000256" key="5">
    <source>
        <dbReference type="ARBA" id="ARBA00022989"/>
    </source>
</evidence>
<dbReference type="SUPFAM" id="SSF50182">
    <property type="entry name" value="Sm-like ribonucleoproteins"/>
    <property type="match status" value="1"/>
</dbReference>
<keyword evidence="3" id="KW-1003">Cell membrane</keyword>
<accession>A0AAU9EK88</accession>
<dbReference type="InterPro" id="IPR011014">
    <property type="entry name" value="MscS_channel_TM-2"/>
</dbReference>
<dbReference type="Gene3D" id="1.10.287.1260">
    <property type="match status" value="1"/>
</dbReference>
<evidence type="ECO:0000256" key="2">
    <source>
        <dbReference type="ARBA" id="ARBA00008017"/>
    </source>
</evidence>
<comment type="similarity">
    <text evidence="2">Belongs to the MscS (TC 1.A.23) family.</text>
</comment>
<evidence type="ECO:0000256" key="1">
    <source>
        <dbReference type="ARBA" id="ARBA00004651"/>
    </source>
</evidence>
<comment type="subcellular location">
    <subcellularLocation>
        <location evidence="1">Cell membrane</location>
        <topology evidence="1">Multi-pass membrane protein</topology>
    </subcellularLocation>
</comment>
<evidence type="ECO:0000313" key="12">
    <source>
        <dbReference type="Proteomes" id="UP001366166"/>
    </source>
</evidence>
<evidence type="ECO:0000256" key="6">
    <source>
        <dbReference type="ARBA" id="ARBA00023136"/>
    </source>
</evidence>
<dbReference type="Pfam" id="PF21088">
    <property type="entry name" value="MS_channel_1st"/>
    <property type="match status" value="1"/>
</dbReference>